<name>A0A015J220_RHIIW</name>
<sequence>MAHNSSNNFGDNVYESNSQKTVAQTYDTYLPVMPVTYCDNVNNPISDQISNTISPNQQPNVSSPNHQQPTSIYQQQYDANYANYANYQQCNNQQSPIYNYFSDNNIIFPDQQPNAASPNHNQQYDNAISNYSDNVTNSPDQQPNVSSPNHNQQYHQHHSVASPNHQQQYDASYQQYIHQTAISNNTDSIIPGHNHHQQPSDNNNHDNHNNNQQSSSDNNYSPQSDIPPLSLNITINSPQTNFIIIPNSDMIQQVLACLNNPSSGFQR</sequence>
<evidence type="ECO:0000313" key="3">
    <source>
        <dbReference type="Proteomes" id="UP000022910"/>
    </source>
</evidence>
<organism evidence="2 3">
    <name type="scientific">Rhizophagus irregularis (strain DAOM 197198w)</name>
    <name type="common">Glomus intraradices</name>
    <dbReference type="NCBI Taxonomy" id="1432141"/>
    <lineage>
        <taxon>Eukaryota</taxon>
        <taxon>Fungi</taxon>
        <taxon>Fungi incertae sedis</taxon>
        <taxon>Mucoromycota</taxon>
        <taxon>Glomeromycotina</taxon>
        <taxon>Glomeromycetes</taxon>
        <taxon>Glomerales</taxon>
        <taxon>Glomeraceae</taxon>
        <taxon>Rhizophagus</taxon>
    </lineage>
</organism>
<dbReference type="OrthoDB" id="2413987at2759"/>
<feature type="compositionally biased region" description="Low complexity" evidence="1">
    <location>
        <begin position="209"/>
        <end position="224"/>
    </location>
</feature>
<accession>A0A015J220</accession>
<proteinExistence type="predicted"/>
<comment type="caution">
    <text evidence="2">The sequence shown here is derived from an EMBL/GenBank/DDBJ whole genome shotgun (WGS) entry which is preliminary data.</text>
</comment>
<dbReference type="AlphaFoldDB" id="A0A015J220"/>
<dbReference type="HOGENOM" id="CLU_050734_0_0_1"/>
<protein>
    <submittedName>
        <fullName evidence="2">Uncharacterized protein</fullName>
    </submittedName>
</protein>
<feature type="region of interest" description="Disordered" evidence="1">
    <location>
        <begin position="185"/>
        <end position="232"/>
    </location>
</feature>
<reference evidence="2 3" key="1">
    <citation type="submission" date="2014-02" db="EMBL/GenBank/DDBJ databases">
        <title>Single nucleus genome sequencing reveals high similarity among nuclei of an endomycorrhizal fungus.</title>
        <authorList>
            <person name="Lin K."/>
            <person name="Geurts R."/>
            <person name="Zhang Z."/>
            <person name="Limpens E."/>
            <person name="Saunders D.G."/>
            <person name="Mu D."/>
            <person name="Pang E."/>
            <person name="Cao H."/>
            <person name="Cha H."/>
            <person name="Lin T."/>
            <person name="Zhou Q."/>
            <person name="Shang Y."/>
            <person name="Li Y."/>
            <person name="Ivanov S."/>
            <person name="Sharma T."/>
            <person name="Velzen R.V."/>
            <person name="Ruijter N.D."/>
            <person name="Aanen D.K."/>
            <person name="Win J."/>
            <person name="Kamoun S."/>
            <person name="Bisseling T."/>
            <person name="Huang S."/>
        </authorList>
    </citation>
    <scope>NUCLEOTIDE SEQUENCE [LARGE SCALE GENOMIC DNA]</scope>
    <source>
        <strain evidence="3">DAOM197198w</strain>
    </source>
</reference>
<dbReference type="EMBL" id="JEMT01025848">
    <property type="protein sequence ID" value="EXX60785.1"/>
    <property type="molecule type" value="Genomic_DNA"/>
</dbReference>
<keyword evidence="3" id="KW-1185">Reference proteome</keyword>
<gene>
    <name evidence="2" type="ORF">RirG_176740</name>
</gene>
<dbReference type="Proteomes" id="UP000022910">
    <property type="component" value="Unassembled WGS sequence"/>
</dbReference>
<feature type="region of interest" description="Disordered" evidence="1">
    <location>
        <begin position="47"/>
        <end position="70"/>
    </location>
</feature>
<evidence type="ECO:0000256" key="1">
    <source>
        <dbReference type="SAM" id="MobiDB-lite"/>
    </source>
</evidence>
<evidence type="ECO:0000313" key="2">
    <source>
        <dbReference type="EMBL" id="EXX60785.1"/>
    </source>
</evidence>
<feature type="region of interest" description="Disordered" evidence="1">
    <location>
        <begin position="109"/>
        <end position="167"/>
    </location>
</feature>